<dbReference type="GO" id="GO:0003700">
    <property type="term" value="F:DNA-binding transcription factor activity"/>
    <property type="evidence" value="ECO:0007669"/>
    <property type="project" value="InterPro"/>
</dbReference>
<dbReference type="EMBL" id="MBTG01000020">
    <property type="protein sequence ID" value="OPH54808.1"/>
    <property type="molecule type" value="Genomic_DNA"/>
</dbReference>
<dbReference type="SUPFAM" id="SSF46689">
    <property type="entry name" value="Homeodomain-like"/>
    <property type="match status" value="1"/>
</dbReference>
<dbReference type="Pfam" id="PF12833">
    <property type="entry name" value="HTH_18"/>
    <property type="match status" value="1"/>
</dbReference>
<dbReference type="SUPFAM" id="SSF53807">
    <property type="entry name" value="Helical backbone' metal receptor"/>
    <property type="match status" value="1"/>
</dbReference>
<feature type="domain" description="HTH araC/xylS-type" evidence="4">
    <location>
        <begin position="168"/>
        <end position="266"/>
    </location>
</feature>
<comment type="caution">
    <text evidence="6">The sequence shown here is derived from an EMBL/GenBank/DDBJ whole genome shotgun (WGS) entry which is preliminary data.</text>
</comment>
<proteinExistence type="predicted"/>
<dbReference type="PRINTS" id="PR00032">
    <property type="entry name" value="HTHARAC"/>
</dbReference>
<evidence type="ECO:0000313" key="6">
    <source>
        <dbReference type="EMBL" id="OPH54808.1"/>
    </source>
</evidence>
<dbReference type="GO" id="GO:0043565">
    <property type="term" value="F:sequence-specific DNA binding"/>
    <property type="evidence" value="ECO:0007669"/>
    <property type="project" value="InterPro"/>
</dbReference>
<gene>
    <name evidence="6" type="ORF">BC351_30650</name>
</gene>
<dbReference type="STRING" id="1469647.BC351_30650"/>
<organism evidence="6 7">
    <name type="scientific">Paenibacillus ferrarius</name>
    <dbReference type="NCBI Taxonomy" id="1469647"/>
    <lineage>
        <taxon>Bacteria</taxon>
        <taxon>Bacillati</taxon>
        <taxon>Bacillota</taxon>
        <taxon>Bacilli</taxon>
        <taxon>Bacillales</taxon>
        <taxon>Paenibacillaceae</taxon>
        <taxon>Paenibacillus</taxon>
    </lineage>
</organism>
<evidence type="ECO:0000259" key="4">
    <source>
        <dbReference type="PROSITE" id="PS01124"/>
    </source>
</evidence>
<dbReference type="Gene3D" id="1.10.10.60">
    <property type="entry name" value="Homeodomain-like"/>
    <property type="match status" value="2"/>
</dbReference>
<dbReference type="InterPro" id="IPR018060">
    <property type="entry name" value="HTH_AraC"/>
</dbReference>
<dbReference type="OrthoDB" id="2660924at2"/>
<keyword evidence="2" id="KW-0238">DNA-binding</keyword>
<dbReference type="PROSITE" id="PS01124">
    <property type="entry name" value="HTH_ARAC_FAMILY_2"/>
    <property type="match status" value="1"/>
</dbReference>
<evidence type="ECO:0000256" key="3">
    <source>
        <dbReference type="ARBA" id="ARBA00023163"/>
    </source>
</evidence>
<dbReference type="InterPro" id="IPR020449">
    <property type="entry name" value="Tscrpt_reg_AraC-type_HTH"/>
</dbReference>
<dbReference type="InterPro" id="IPR002491">
    <property type="entry name" value="ABC_transptr_periplasmic_BD"/>
</dbReference>
<dbReference type="PANTHER" id="PTHR43280">
    <property type="entry name" value="ARAC-FAMILY TRANSCRIPTIONAL REGULATOR"/>
    <property type="match status" value="1"/>
</dbReference>
<dbReference type="Gene3D" id="3.40.50.1980">
    <property type="entry name" value="Nitrogenase molybdenum iron protein domain"/>
    <property type="match status" value="2"/>
</dbReference>
<evidence type="ECO:0008006" key="8">
    <source>
        <dbReference type="Google" id="ProtNLM"/>
    </source>
</evidence>
<dbReference type="Proteomes" id="UP000190626">
    <property type="component" value="Unassembled WGS sequence"/>
</dbReference>
<dbReference type="SMART" id="SM00342">
    <property type="entry name" value="HTH_ARAC"/>
    <property type="match status" value="1"/>
</dbReference>
<feature type="domain" description="Fe/B12 periplasmic-binding" evidence="5">
    <location>
        <begin position="282"/>
        <end position="536"/>
    </location>
</feature>
<keyword evidence="7" id="KW-1185">Reference proteome</keyword>
<dbReference type="InterPro" id="IPR018062">
    <property type="entry name" value="HTH_AraC-typ_CS"/>
</dbReference>
<dbReference type="AlphaFoldDB" id="A0A1V4HI49"/>
<dbReference type="RefSeq" id="WP_079414812.1">
    <property type="nucleotide sequence ID" value="NZ_MBTG01000020.1"/>
</dbReference>
<name>A0A1V4HI49_9BACL</name>
<reference evidence="7" key="1">
    <citation type="submission" date="2016-07" db="EMBL/GenBank/DDBJ databases">
        <authorList>
            <person name="Florea S."/>
            <person name="Webb J.S."/>
            <person name="Jaromczyk J."/>
            <person name="Schardl C.L."/>
        </authorList>
    </citation>
    <scope>NUCLEOTIDE SEQUENCE [LARGE SCALE GENOMIC DNA]</scope>
    <source>
        <strain evidence="7">CY1</strain>
    </source>
</reference>
<evidence type="ECO:0000259" key="5">
    <source>
        <dbReference type="PROSITE" id="PS50983"/>
    </source>
</evidence>
<evidence type="ECO:0000256" key="2">
    <source>
        <dbReference type="ARBA" id="ARBA00023125"/>
    </source>
</evidence>
<evidence type="ECO:0000256" key="1">
    <source>
        <dbReference type="ARBA" id="ARBA00023015"/>
    </source>
</evidence>
<keyword evidence="3" id="KW-0804">Transcription</keyword>
<sequence length="536" mass="61279">MYIYDILEVKIIDLLSNKLVVPTDRTGHRIICFARTGGNLRLAGHILYAEQGSCMLLAPGDKAEIEISGGSDLLGAVYMIRFHAYGRGEKEPSIDIGPCVPYETKIDVMPLSRLVDLLEQVAHGASDALRHEYIERCKQQIRLQELLVLLMENVQTMHSFTDATSAVQQTINYLNHNYREEITVELLSRMSGVGRWKYSDLFQSLIGKKPLEYLTEVRINRAKELLLQTDDPLREIARRVGFKDEYYFSRKFRHEMGMTPKQYVRTKSNKGITNERSASPFTRVVAVGAVLGDLLALGIRPIGADMTVIGKKVVYREELNNIADVGLLGEPGKVKALNPDLIVYSGFRLDWIDKLSDISPIVAIDRFEHTYDRLLKVADLFGRTNQARNWVESHEQRSNEIWTRLFASPMDKRKQATIFVVNDGVIYVMGMRGVAFTLYHPLAFEPSDKVKDLIARSVPFFAIEPEMIKDYEADHLFLLVDEYERSKRKAQSVTNHPYWKSLGENCVHILEGKWNFDDPITMDRLLPLLPRIIRSI</sequence>
<dbReference type="PROSITE" id="PS50983">
    <property type="entry name" value="FE_B12_PBP"/>
    <property type="match status" value="1"/>
</dbReference>
<protein>
    <recommendedName>
        <fullName evidence="8">Fe3+-hydroxamate ABC transporter substrate-binding protein</fullName>
    </recommendedName>
</protein>
<keyword evidence="1" id="KW-0805">Transcription regulation</keyword>
<dbReference type="PANTHER" id="PTHR43280:SF2">
    <property type="entry name" value="HTH-TYPE TRANSCRIPTIONAL REGULATOR EXSA"/>
    <property type="match status" value="1"/>
</dbReference>
<evidence type="ECO:0000313" key="7">
    <source>
        <dbReference type="Proteomes" id="UP000190626"/>
    </source>
</evidence>
<dbReference type="InterPro" id="IPR009057">
    <property type="entry name" value="Homeodomain-like_sf"/>
</dbReference>
<accession>A0A1V4HI49</accession>
<dbReference type="Pfam" id="PF01497">
    <property type="entry name" value="Peripla_BP_2"/>
    <property type="match status" value="1"/>
</dbReference>
<dbReference type="PROSITE" id="PS00041">
    <property type="entry name" value="HTH_ARAC_FAMILY_1"/>
    <property type="match status" value="1"/>
</dbReference>